<gene>
    <name evidence="8" type="ORF">LSH36_27g04004</name>
</gene>
<protein>
    <recommendedName>
        <fullName evidence="6">Ciliary microtubule inner protein 2C</fullName>
    </recommendedName>
</protein>
<keyword evidence="3" id="KW-0206">Cytoskeleton</keyword>
<comment type="similarity">
    <text evidence="5">Belongs to the CIMIP2 family.</text>
</comment>
<keyword evidence="4" id="KW-0966">Cell projection</keyword>
<dbReference type="Proteomes" id="UP001208570">
    <property type="component" value="Unassembled WGS sequence"/>
</dbReference>
<evidence type="ECO:0000256" key="4">
    <source>
        <dbReference type="ARBA" id="ARBA00023273"/>
    </source>
</evidence>
<evidence type="ECO:0000256" key="2">
    <source>
        <dbReference type="ARBA" id="ARBA00022490"/>
    </source>
</evidence>
<organism evidence="8 9">
    <name type="scientific">Paralvinella palmiformis</name>
    <dbReference type="NCBI Taxonomy" id="53620"/>
    <lineage>
        <taxon>Eukaryota</taxon>
        <taxon>Metazoa</taxon>
        <taxon>Spiralia</taxon>
        <taxon>Lophotrochozoa</taxon>
        <taxon>Annelida</taxon>
        <taxon>Polychaeta</taxon>
        <taxon>Sedentaria</taxon>
        <taxon>Canalipalpata</taxon>
        <taxon>Terebellida</taxon>
        <taxon>Terebelliformia</taxon>
        <taxon>Alvinellidae</taxon>
        <taxon>Paralvinella</taxon>
    </lineage>
</organism>
<dbReference type="Pfam" id="PF10629">
    <property type="entry name" value="CMI2B-like"/>
    <property type="match status" value="1"/>
</dbReference>
<dbReference type="GO" id="GO:0015630">
    <property type="term" value="C:microtubule cytoskeleton"/>
    <property type="evidence" value="ECO:0007669"/>
    <property type="project" value="UniProtKB-ARBA"/>
</dbReference>
<name>A0AAD9KBL9_9ANNE</name>
<evidence type="ECO:0000259" key="7">
    <source>
        <dbReference type="Pfam" id="PF10629"/>
    </source>
</evidence>
<accession>A0AAD9KBL9</accession>
<reference evidence="8" key="1">
    <citation type="journal article" date="2023" name="Mol. Biol. Evol.">
        <title>Third-Generation Sequencing Reveals the Adaptive Role of the Epigenome in Three Deep-Sea Polychaetes.</title>
        <authorList>
            <person name="Perez M."/>
            <person name="Aroh O."/>
            <person name="Sun Y."/>
            <person name="Lan Y."/>
            <person name="Juniper S.K."/>
            <person name="Young C.R."/>
            <person name="Angers B."/>
            <person name="Qian P.Y."/>
        </authorList>
    </citation>
    <scope>NUCLEOTIDE SEQUENCE</scope>
    <source>
        <strain evidence="8">P08H-3</strain>
    </source>
</reference>
<proteinExistence type="inferred from homology"/>
<evidence type="ECO:0000256" key="6">
    <source>
        <dbReference type="ARBA" id="ARBA00041160"/>
    </source>
</evidence>
<evidence type="ECO:0000256" key="5">
    <source>
        <dbReference type="ARBA" id="ARBA00035661"/>
    </source>
</evidence>
<feature type="domain" description="Ciliary microtubule inner protein 2A-C-like" evidence="7">
    <location>
        <begin position="18"/>
        <end position="83"/>
    </location>
</feature>
<evidence type="ECO:0000256" key="3">
    <source>
        <dbReference type="ARBA" id="ARBA00023212"/>
    </source>
</evidence>
<dbReference type="GO" id="GO:0005930">
    <property type="term" value="C:axoneme"/>
    <property type="evidence" value="ECO:0007669"/>
    <property type="project" value="UniProtKB-SubCell"/>
</dbReference>
<evidence type="ECO:0000313" key="9">
    <source>
        <dbReference type="Proteomes" id="UP001208570"/>
    </source>
</evidence>
<keyword evidence="2" id="KW-0963">Cytoplasm</keyword>
<evidence type="ECO:0000256" key="1">
    <source>
        <dbReference type="ARBA" id="ARBA00004430"/>
    </source>
</evidence>
<dbReference type="AlphaFoldDB" id="A0AAD9KBL9"/>
<sequence>MSKSAGTLITTNNATYIPPRFMPGYRGHVPTMKFDYGETYGNHTVKYFQDFRSSALETSKTNYCKGGYFPTYYSYNADLATEARTRKWDRWLQVPQYTLTNYDHDKREELIRFDRLSRAQREHYNDKSGTVHKVDYFLLPKKSEDVHKKKRVL</sequence>
<keyword evidence="9" id="KW-1185">Reference proteome</keyword>
<evidence type="ECO:0000313" key="8">
    <source>
        <dbReference type="EMBL" id="KAK2167473.1"/>
    </source>
</evidence>
<dbReference type="PANTHER" id="PTHR34924:SF1">
    <property type="entry name" value="PROTEIN FAM166C"/>
    <property type="match status" value="1"/>
</dbReference>
<dbReference type="PANTHER" id="PTHR34924">
    <property type="entry name" value="UPF0573 PROTEIN C2ORF70"/>
    <property type="match status" value="1"/>
</dbReference>
<comment type="caution">
    <text evidence="8">The sequence shown here is derived from an EMBL/GenBank/DDBJ whole genome shotgun (WGS) entry which is preliminary data.</text>
</comment>
<dbReference type="InterPro" id="IPR052329">
    <property type="entry name" value="CIMIP2C"/>
</dbReference>
<dbReference type="EMBL" id="JAODUP010000027">
    <property type="protein sequence ID" value="KAK2167473.1"/>
    <property type="molecule type" value="Genomic_DNA"/>
</dbReference>
<dbReference type="InterPro" id="IPR018902">
    <property type="entry name" value="CMI2A-C-like_dom"/>
</dbReference>
<comment type="subcellular location">
    <subcellularLocation>
        <location evidence="1">Cytoplasm</location>
        <location evidence="1">Cytoskeleton</location>
        <location evidence="1">Cilium axoneme</location>
    </subcellularLocation>
</comment>